<feature type="compositionally biased region" description="Basic and acidic residues" evidence="1">
    <location>
        <begin position="287"/>
        <end position="296"/>
    </location>
</feature>
<comment type="caution">
    <text evidence="3">The sequence shown here is derived from an EMBL/GenBank/DDBJ whole genome shotgun (WGS) entry which is preliminary data.</text>
</comment>
<protein>
    <recommendedName>
        <fullName evidence="5">Yip1 domain-containing protein</fullName>
    </recommendedName>
</protein>
<evidence type="ECO:0008006" key="5">
    <source>
        <dbReference type="Google" id="ProtNLM"/>
    </source>
</evidence>
<feature type="transmembrane region" description="Helical" evidence="2">
    <location>
        <begin position="437"/>
        <end position="457"/>
    </location>
</feature>
<feature type="compositionally biased region" description="Basic and acidic residues" evidence="1">
    <location>
        <begin position="134"/>
        <end position="155"/>
    </location>
</feature>
<name>A0ABV6NSJ1_9ACTN</name>
<organism evidence="3 4">
    <name type="scientific">Plantactinospora siamensis</name>
    <dbReference type="NCBI Taxonomy" id="555372"/>
    <lineage>
        <taxon>Bacteria</taxon>
        <taxon>Bacillati</taxon>
        <taxon>Actinomycetota</taxon>
        <taxon>Actinomycetes</taxon>
        <taxon>Micromonosporales</taxon>
        <taxon>Micromonosporaceae</taxon>
        <taxon>Plantactinospora</taxon>
    </lineage>
</organism>
<gene>
    <name evidence="3" type="ORF">ACFFHU_02685</name>
</gene>
<keyword evidence="4" id="KW-1185">Reference proteome</keyword>
<dbReference type="RefSeq" id="WP_377335279.1">
    <property type="nucleotide sequence ID" value="NZ_JBHLUE010000002.1"/>
</dbReference>
<feature type="transmembrane region" description="Helical" evidence="2">
    <location>
        <begin position="488"/>
        <end position="509"/>
    </location>
</feature>
<evidence type="ECO:0000256" key="1">
    <source>
        <dbReference type="SAM" id="MobiDB-lite"/>
    </source>
</evidence>
<feature type="region of interest" description="Disordered" evidence="1">
    <location>
        <begin position="1"/>
        <end position="403"/>
    </location>
</feature>
<keyword evidence="2" id="KW-0472">Membrane</keyword>
<dbReference type="EMBL" id="JBHLUE010000002">
    <property type="protein sequence ID" value="MFC0563078.1"/>
    <property type="molecule type" value="Genomic_DNA"/>
</dbReference>
<evidence type="ECO:0000256" key="2">
    <source>
        <dbReference type="SAM" id="Phobius"/>
    </source>
</evidence>
<keyword evidence="2" id="KW-1133">Transmembrane helix</keyword>
<evidence type="ECO:0000313" key="3">
    <source>
        <dbReference type="EMBL" id="MFC0563078.1"/>
    </source>
</evidence>
<feature type="compositionally biased region" description="Low complexity" evidence="1">
    <location>
        <begin position="384"/>
        <end position="403"/>
    </location>
</feature>
<feature type="transmembrane region" description="Helical" evidence="2">
    <location>
        <begin position="521"/>
        <end position="540"/>
    </location>
</feature>
<feature type="compositionally biased region" description="Low complexity" evidence="1">
    <location>
        <begin position="362"/>
        <end position="377"/>
    </location>
</feature>
<accession>A0ABV6NSJ1</accession>
<keyword evidence="2" id="KW-0812">Transmembrane</keyword>
<evidence type="ECO:0000313" key="4">
    <source>
        <dbReference type="Proteomes" id="UP001589894"/>
    </source>
</evidence>
<reference evidence="3 4" key="1">
    <citation type="submission" date="2024-09" db="EMBL/GenBank/DDBJ databases">
        <authorList>
            <person name="Sun Q."/>
            <person name="Mori K."/>
        </authorList>
    </citation>
    <scope>NUCLEOTIDE SEQUENCE [LARGE SCALE GENOMIC DNA]</scope>
    <source>
        <strain evidence="3 4">TBRC 2205</strain>
    </source>
</reference>
<sequence length="544" mass="56626">MDYRDWGSGELSRRVRQHDAREGGLSDAPAEEGARRAGRRNLHSAERYVPAWARDDADIAGGGRHRQEDTDEAPPARRARWQTATETTGGWQREPEPSSWTGRVPRQATGREPVSPTGAGWGQQETRSVGRRRAREDDDRGGAHRASPAEDRDRPYSAQPVTGVGGWEPPTSTGGWGRGGGTGWEDSTSAGNWAASLGADRRTSRPPGDSRSGREGRGRDSRRDPATDWERSPAVDPWARPDDTSTNIRRWDQAAGDFTASEPRSGPATGGRSIGRATPRSPETDGPEQRYGRRDTFWSGTRLAGDDPRWMDTPAAAPSSPVVGYPRPGLGQAPPAQPPGFESAGTGIASAPAPRGLGGPATGRSGAGRSAPARRGAVYGGAGRPAAAATAPRGTATASRSAARPAQWGAASVGLSRMPARLDSGLLIDGDRGSMSGALLCTVAWYALPVLVLFGWLVTLDGSVPDGCVTDVTGGGCQSPRTHALVSLLAGVPQFGAALLASLVVAVLLRRASGAWRSVTVGLAAAVVGGGLSTVLFTALSGTG</sequence>
<feature type="compositionally biased region" description="Basic and acidic residues" evidence="1">
    <location>
        <begin position="1"/>
        <end position="24"/>
    </location>
</feature>
<feature type="compositionally biased region" description="Basic and acidic residues" evidence="1">
    <location>
        <begin position="211"/>
        <end position="243"/>
    </location>
</feature>
<proteinExistence type="predicted"/>
<feature type="compositionally biased region" description="Gly residues" evidence="1">
    <location>
        <begin position="174"/>
        <end position="183"/>
    </location>
</feature>
<dbReference type="Proteomes" id="UP001589894">
    <property type="component" value="Unassembled WGS sequence"/>
</dbReference>